<evidence type="ECO:0000259" key="1">
    <source>
        <dbReference type="Pfam" id="PF04187"/>
    </source>
</evidence>
<sequence length="249" mass="28652">MTVGLECFHRRHQRFLDRYINDPSYKLNHLNRDTQWETSWGYDSLLYAPLLIYAKQKRIRLYGLHPTDEMVHDVLTKGIDAIPTSLLKGVVTQEPGHYEQYQRIMKVSPEKLARNPSFSKHFDRMYQVQCFREEYMAESVLVEVNRHQKHPQGHWTAVLAGENHILGRGGIPSRALRRSSSSLLATGHTPGMKLTPKNRGVFTVMPRTISFPMVANEAPGRMAADYVWYVENDTLKTGQVNASPFRNLA</sequence>
<name>A0A9N8E4Y9_9STRA</name>
<gene>
    <name evidence="2" type="ORF">SEMRO_673_G185280.1</name>
</gene>
<comment type="caution">
    <text evidence="2">The sequence shown here is derived from an EMBL/GenBank/DDBJ whole genome shotgun (WGS) entry which is preliminary data.</text>
</comment>
<accession>A0A9N8E4Y9</accession>
<keyword evidence="3" id="KW-1185">Reference proteome</keyword>
<dbReference type="InterPro" id="IPR007314">
    <property type="entry name" value="Cofac_haem-bd_dom"/>
</dbReference>
<proteinExistence type="predicted"/>
<reference evidence="2" key="1">
    <citation type="submission" date="2020-06" db="EMBL/GenBank/DDBJ databases">
        <authorList>
            <consortium name="Plant Systems Biology data submission"/>
        </authorList>
    </citation>
    <scope>NUCLEOTIDE SEQUENCE</scope>
    <source>
        <strain evidence="2">D6</strain>
    </source>
</reference>
<dbReference type="EMBL" id="CAICTM010000672">
    <property type="protein sequence ID" value="CAB9514776.1"/>
    <property type="molecule type" value="Genomic_DNA"/>
</dbReference>
<dbReference type="AlphaFoldDB" id="A0A9N8E4Y9"/>
<dbReference type="Proteomes" id="UP001153069">
    <property type="component" value="Unassembled WGS sequence"/>
</dbReference>
<dbReference type="Gene3D" id="3.40.50.11550">
    <property type="match status" value="1"/>
</dbReference>
<feature type="domain" description="Haem-binding uptake Tiki superfamily ChaN" evidence="1">
    <location>
        <begin position="2"/>
        <end position="174"/>
    </location>
</feature>
<evidence type="ECO:0000313" key="3">
    <source>
        <dbReference type="Proteomes" id="UP001153069"/>
    </source>
</evidence>
<dbReference type="Pfam" id="PF04187">
    <property type="entry name" value="Cofac_haem_bdg"/>
    <property type="match status" value="1"/>
</dbReference>
<evidence type="ECO:0000313" key="2">
    <source>
        <dbReference type="EMBL" id="CAB9514776.1"/>
    </source>
</evidence>
<dbReference type="SUPFAM" id="SSF159501">
    <property type="entry name" value="EreA/ChaN-like"/>
    <property type="match status" value="1"/>
</dbReference>
<protein>
    <recommendedName>
        <fullName evidence="1">Haem-binding uptake Tiki superfamily ChaN domain-containing protein</fullName>
    </recommendedName>
</protein>
<dbReference type="OrthoDB" id="8300214at2759"/>
<organism evidence="2 3">
    <name type="scientific">Seminavis robusta</name>
    <dbReference type="NCBI Taxonomy" id="568900"/>
    <lineage>
        <taxon>Eukaryota</taxon>
        <taxon>Sar</taxon>
        <taxon>Stramenopiles</taxon>
        <taxon>Ochrophyta</taxon>
        <taxon>Bacillariophyta</taxon>
        <taxon>Bacillariophyceae</taxon>
        <taxon>Bacillariophycidae</taxon>
        <taxon>Naviculales</taxon>
        <taxon>Naviculaceae</taxon>
        <taxon>Seminavis</taxon>
    </lineage>
</organism>